<evidence type="ECO:0000313" key="3">
    <source>
        <dbReference type="Proteomes" id="UP001391051"/>
    </source>
</evidence>
<evidence type="ECO:0000259" key="1">
    <source>
        <dbReference type="Pfam" id="PF00264"/>
    </source>
</evidence>
<dbReference type="SUPFAM" id="SSF48056">
    <property type="entry name" value="Di-copper centre-containing domain"/>
    <property type="match status" value="1"/>
</dbReference>
<evidence type="ECO:0000313" key="2">
    <source>
        <dbReference type="EMBL" id="KAK7942425.1"/>
    </source>
</evidence>
<organism evidence="2 3">
    <name type="scientific">Apiospora aurea</name>
    <dbReference type="NCBI Taxonomy" id="335848"/>
    <lineage>
        <taxon>Eukaryota</taxon>
        <taxon>Fungi</taxon>
        <taxon>Dikarya</taxon>
        <taxon>Ascomycota</taxon>
        <taxon>Pezizomycotina</taxon>
        <taxon>Sordariomycetes</taxon>
        <taxon>Xylariomycetidae</taxon>
        <taxon>Amphisphaeriales</taxon>
        <taxon>Apiosporaceae</taxon>
        <taxon>Apiospora</taxon>
    </lineage>
</organism>
<name>A0ABR1PXQ5_9PEZI</name>
<accession>A0ABR1PXQ5</accession>
<protein>
    <submittedName>
        <fullName evidence="2">Tyrosinase</fullName>
    </submittedName>
</protein>
<dbReference type="InterPro" id="IPR002227">
    <property type="entry name" value="Tyrosinase_Cu-bd"/>
</dbReference>
<dbReference type="Pfam" id="PF00264">
    <property type="entry name" value="Tyrosinase"/>
    <property type="match status" value="1"/>
</dbReference>
<keyword evidence="3" id="KW-1185">Reference proteome</keyword>
<dbReference type="Proteomes" id="UP001391051">
    <property type="component" value="Unassembled WGS sequence"/>
</dbReference>
<dbReference type="Gene3D" id="1.10.1280.10">
    <property type="entry name" value="Di-copper center containing domain from catechol oxidase"/>
    <property type="match status" value="1"/>
</dbReference>
<dbReference type="RefSeq" id="XP_066694456.1">
    <property type="nucleotide sequence ID" value="XM_066847760.1"/>
</dbReference>
<sequence>MDGSDTSMGGNGAYVAHNGTLATGLVYLPSGPGGGCIERGPFANLTVNLGPINPAMRGMPAGVPDTNAYNPRYLRRDLNAHASAPWHAYETLLNVTTGPVASSNVAAHQTASWACTRAGTTPSGGDNSDNFSSAVEPLFWFHHAMVDYVYWLWQALHPDMARDVMGTRLARDESMGNTERADVLEMGATGQDRMVDELWDTMGGSPACYVYEY</sequence>
<comment type="caution">
    <text evidence="2">The sequence shown here is derived from an EMBL/GenBank/DDBJ whole genome shotgun (WGS) entry which is preliminary data.</text>
</comment>
<dbReference type="InterPro" id="IPR008922">
    <property type="entry name" value="Di-copper_centre_dom_sf"/>
</dbReference>
<proteinExistence type="predicted"/>
<gene>
    <name evidence="2" type="ORF">PG986_011538</name>
</gene>
<feature type="domain" description="Tyrosinase copper-binding" evidence="1">
    <location>
        <begin position="2"/>
        <end position="155"/>
    </location>
</feature>
<reference evidence="2 3" key="1">
    <citation type="submission" date="2023-01" db="EMBL/GenBank/DDBJ databases">
        <title>Analysis of 21 Apiospora genomes using comparative genomics revels a genus with tremendous synthesis potential of carbohydrate active enzymes and secondary metabolites.</title>
        <authorList>
            <person name="Sorensen T."/>
        </authorList>
    </citation>
    <scope>NUCLEOTIDE SEQUENCE [LARGE SCALE GENOMIC DNA]</scope>
    <source>
        <strain evidence="2 3">CBS 24483</strain>
    </source>
</reference>
<dbReference type="GeneID" id="92080822"/>
<dbReference type="EMBL" id="JAQQWE010000008">
    <property type="protein sequence ID" value="KAK7942425.1"/>
    <property type="molecule type" value="Genomic_DNA"/>
</dbReference>